<dbReference type="KEGG" id="hhw:NCTC503_00336"/>
<name>A0A4U9QYW1_HATHI</name>
<proteinExistence type="inferred from homology"/>
<dbReference type="AlphaFoldDB" id="A0A4U9QYW1"/>
<comment type="similarity">
    <text evidence="1">Belongs to the LytR/CpsA/Psr (LCP) family.</text>
</comment>
<keyword evidence="5" id="KW-1185">Reference proteome</keyword>
<feature type="domain" description="Cell envelope-related transcriptional attenuator" evidence="3">
    <location>
        <begin position="94"/>
        <end position="251"/>
    </location>
</feature>
<sequence length="336" mass="37591">MGRRSVKRKRSAKKKVLLIITTIIAIFFIAGVGTFGYFWNKLNSVKKEPIKNVEISDEGKALESKYKDEHGKEIINIALFGLDSRSLNGDDSPRSDSIMVLTLDKGRKKIKLSSIIRDSYVDIKGRGMDKINHAYHFGGPELAVSTINKNFGLAIKDFAAINFYGLGTVIDNIGGVDVDITSEELKYINNYINEIARIEKVKPTPVTRTGKQTLNGLQSVAYCRIRYTSGGDHRRAERQRYILSEMLKKVKNVGPTKYPELVSELLPNVKTSLGSGDIVKLGLDVMSMDIGNIEQKQFPANSRGQGKMIKGIYYFVCDLEGTKGDMQNYIYKDISK</sequence>
<dbReference type="EMBL" id="LR590481">
    <property type="protein sequence ID" value="VTQ83338.1"/>
    <property type="molecule type" value="Genomic_DNA"/>
</dbReference>
<reference evidence="4 5" key="1">
    <citation type="submission" date="2019-05" db="EMBL/GenBank/DDBJ databases">
        <authorList>
            <consortium name="Pathogen Informatics"/>
        </authorList>
    </citation>
    <scope>NUCLEOTIDE SEQUENCE [LARGE SCALE GENOMIC DNA]</scope>
    <source>
        <strain evidence="4 5">NCTC503</strain>
    </source>
</reference>
<dbReference type="RefSeq" id="WP_138209148.1">
    <property type="nucleotide sequence ID" value="NZ_CBCRUQ010000015.1"/>
</dbReference>
<keyword evidence="2" id="KW-0812">Transmembrane</keyword>
<dbReference type="OrthoDB" id="9782542at2"/>
<evidence type="ECO:0000313" key="4">
    <source>
        <dbReference type="EMBL" id="VTQ83338.1"/>
    </source>
</evidence>
<evidence type="ECO:0000259" key="3">
    <source>
        <dbReference type="Pfam" id="PF03816"/>
    </source>
</evidence>
<dbReference type="PANTHER" id="PTHR33392">
    <property type="entry name" value="POLYISOPRENYL-TEICHOIC ACID--PEPTIDOGLYCAN TEICHOIC ACID TRANSFERASE TAGU"/>
    <property type="match status" value="1"/>
</dbReference>
<gene>
    <name evidence="4" type="primary">ywtF</name>
    <name evidence="4" type="ORF">NCTC503_00336</name>
</gene>
<evidence type="ECO:0000256" key="1">
    <source>
        <dbReference type="ARBA" id="ARBA00006068"/>
    </source>
</evidence>
<accession>A0A4U9QYW1</accession>
<keyword evidence="2" id="KW-0472">Membrane</keyword>
<dbReference type="Pfam" id="PF03816">
    <property type="entry name" value="LytR_cpsA_psr"/>
    <property type="match status" value="1"/>
</dbReference>
<dbReference type="InterPro" id="IPR050922">
    <property type="entry name" value="LytR/CpsA/Psr_CW_biosynth"/>
</dbReference>
<dbReference type="Gene3D" id="3.40.630.190">
    <property type="entry name" value="LCP protein"/>
    <property type="match status" value="1"/>
</dbReference>
<dbReference type="NCBIfam" id="TIGR00350">
    <property type="entry name" value="lytR_cpsA_psr"/>
    <property type="match status" value="1"/>
</dbReference>
<evidence type="ECO:0000313" key="5">
    <source>
        <dbReference type="Proteomes" id="UP000308489"/>
    </source>
</evidence>
<organism evidence="4 5">
    <name type="scientific">Hathewaya histolytica</name>
    <name type="common">Clostridium histolyticum</name>
    <dbReference type="NCBI Taxonomy" id="1498"/>
    <lineage>
        <taxon>Bacteria</taxon>
        <taxon>Bacillati</taxon>
        <taxon>Bacillota</taxon>
        <taxon>Clostridia</taxon>
        <taxon>Eubacteriales</taxon>
        <taxon>Clostridiaceae</taxon>
        <taxon>Hathewaya</taxon>
    </lineage>
</organism>
<dbReference type="InterPro" id="IPR004474">
    <property type="entry name" value="LytR_CpsA_psr"/>
</dbReference>
<feature type="transmembrane region" description="Helical" evidence="2">
    <location>
        <begin position="16"/>
        <end position="39"/>
    </location>
</feature>
<protein>
    <submittedName>
        <fullName evidence="4">Cell envelope-like transcriptional attenuator domain-containing protein</fullName>
    </submittedName>
</protein>
<dbReference type="Proteomes" id="UP000308489">
    <property type="component" value="Chromosome 1"/>
</dbReference>
<evidence type="ECO:0000256" key="2">
    <source>
        <dbReference type="SAM" id="Phobius"/>
    </source>
</evidence>
<keyword evidence="2" id="KW-1133">Transmembrane helix</keyword>
<dbReference type="PANTHER" id="PTHR33392:SF6">
    <property type="entry name" value="POLYISOPRENYL-TEICHOIC ACID--PEPTIDOGLYCAN TEICHOIC ACID TRANSFERASE TAGU"/>
    <property type="match status" value="1"/>
</dbReference>